<evidence type="ECO:0000256" key="1">
    <source>
        <dbReference type="ARBA" id="ARBA00006930"/>
    </source>
</evidence>
<dbReference type="Pfam" id="PF13558">
    <property type="entry name" value="SbcC_Walker_B"/>
    <property type="match status" value="1"/>
</dbReference>
<evidence type="ECO:0000256" key="2">
    <source>
        <dbReference type="ARBA" id="ARBA00011322"/>
    </source>
</evidence>
<accession>A0A2T4KCU7</accession>
<gene>
    <name evidence="5" type="ORF">BUY44_11600</name>
</gene>
<evidence type="ECO:0000256" key="3">
    <source>
        <dbReference type="ARBA" id="ARBA00013368"/>
    </source>
</evidence>
<reference evidence="5 6" key="1">
    <citation type="journal article" date="2016" name="Front. Microbiol.">
        <title>Comprehensive Phylogenetic Analysis of Bovine Non-aureus Staphylococci Species Based on Whole-Genome Sequencing.</title>
        <authorList>
            <person name="Naushad S."/>
            <person name="Barkema H.W."/>
            <person name="Luby C."/>
            <person name="Condas L.A."/>
            <person name="Nobrega D.B."/>
            <person name="Carson D.A."/>
            <person name="De Buck J."/>
        </authorList>
    </citation>
    <scope>NUCLEOTIDE SEQUENCE [LARGE SCALE GENOMIC DNA]</scope>
    <source>
        <strain evidence="5 6">SNUC 761</strain>
    </source>
</reference>
<sequence>KENKNNLLLQCERLSSQKQQHEIIINDFENTTSFSKIKDFETCYITYDSEVDRYKTKIESVNKNIQQSNHNLAIETNNLNNYITASNDIDNEIKSFETNIDDEMNRIGLKSYEEVDGLLSKLSSKKEIEKEIDDYNHQHQKYSLEIDRLINLTKGKELEDISALEIERDEVEKLYNSYVETSATVQFKIQKNREKFESIEEHITYLNNELKEQQQIFELAEVLSGKNSRKLTLENYVLIYYLERIIQQANIRLANMSGKRYQLQRSQTVSQGYSGLEINVFDFYSNKARHISSLSGGETFQASLALALGLSEVVQQESGGITLESMFIDEGFGTLDQETLETALDTLLKLKTTGRMVGIISHVSELKQRIPLILEVKTNQYQSYTQFKRN</sequence>
<name>A0A2T4KCU7_9STAP</name>
<evidence type="ECO:0000256" key="4">
    <source>
        <dbReference type="SAM" id="Coils"/>
    </source>
</evidence>
<dbReference type="Proteomes" id="UP000242547">
    <property type="component" value="Unassembled WGS sequence"/>
</dbReference>
<feature type="coiled-coil region" evidence="4">
    <location>
        <begin position="11"/>
        <end position="71"/>
    </location>
</feature>
<dbReference type="RefSeq" id="WP_275113157.1">
    <property type="nucleotide sequence ID" value="NZ_PYZL01000162.1"/>
</dbReference>
<dbReference type="PANTHER" id="PTHR32114:SF2">
    <property type="entry name" value="ABC TRANSPORTER ABCH.3"/>
    <property type="match status" value="1"/>
</dbReference>
<comment type="caution">
    <text evidence="5">The sequence shown here is derived from an EMBL/GenBank/DDBJ whole genome shotgun (WGS) entry which is preliminary data.</text>
</comment>
<feature type="non-terminal residue" evidence="5">
    <location>
        <position position="1"/>
    </location>
</feature>
<comment type="similarity">
    <text evidence="1">Belongs to the SMC family. SbcC subfamily.</text>
</comment>
<evidence type="ECO:0000313" key="5">
    <source>
        <dbReference type="EMBL" id="PTE69406.1"/>
    </source>
</evidence>
<evidence type="ECO:0000313" key="6">
    <source>
        <dbReference type="Proteomes" id="UP000242547"/>
    </source>
</evidence>
<protein>
    <recommendedName>
        <fullName evidence="3">Nuclease SbcCD subunit C</fullName>
    </recommendedName>
</protein>
<dbReference type="SUPFAM" id="SSF52540">
    <property type="entry name" value="P-loop containing nucleoside triphosphate hydrolases"/>
    <property type="match status" value="1"/>
</dbReference>
<keyword evidence="4" id="KW-0175">Coiled coil</keyword>
<dbReference type="PANTHER" id="PTHR32114">
    <property type="entry name" value="ABC TRANSPORTER ABCH.3"/>
    <property type="match status" value="1"/>
</dbReference>
<dbReference type="InterPro" id="IPR027417">
    <property type="entry name" value="P-loop_NTPase"/>
</dbReference>
<comment type="subunit">
    <text evidence="2">Heterodimer of SbcC and SbcD.</text>
</comment>
<feature type="coiled-coil region" evidence="4">
    <location>
        <begin position="125"/>
        <end position="181"/>
    </location>
</feature>
<proteinExistence type="inferred from homology"/>
<dbReference type="EMBL" id="PYZL01000162">
    <property type="protein sequence ID" value="PTE69406.1"/>
    <property type="molecule type" value="Genomic_DNA"/>
</dbReference>
<organism evidence="5 6">
    <name type="scientific">Staphylococcus devriesei</name>
    <dbReference type="NCBI Taxonomy" id="586733"/>
    <lineage>
        <taxon>Bacteria</taxon>
        <taxon>Bacillati</taxon>
        <taxon>Bacillota</taxon>
        <taxon>Bacilli</taxon>
        <taxon>Bacillales</taxon>
        <taxon>Staphylococcaceae</taxon>
        <taxon>Staphylococcus</taxon>
    </lineage>
</organism>
<dbReference type="AlphaFoldDB" id="A0A2T4KCU7"/>
<dbReference type="Gene3D" id="3.40.50.300">
    <property type="entry name" value="P-loop containing nucleotide triphosphate hydrolases"/>
    <property type="match status" value="1"/>
</dbReference>